<dbReference type="OrthoDB" id="10655786at2759"/>
<dbReference type="AlphaFoldDB" id="E4XHR9"/>
<name>E4XHR9_OIKDI</name>
<evidence type="ECO:0000256" key="1">
    <source>
        <dbReference type="SAM" id="Phobius"/>
    </source>
</evidence>
<proteinExistence type="predicted"/>
<dbReference type="Proteomes" id="UP000001307">
    <property type="component" value="Unassembled WGS sequence"/>
</dbReference>
<keyword evidence="1" id="KW-0812">Transmembrane</keyword>
<keyword evidence="1" id="KW-1133">Transmembrane helix</keyword>
<keyword evidence="1" id="KW-0472">Membrane</keyword>
<accession>E4XHR9</accession>
<sequence length="204" mass="23226">MDCTRRIAFEIGMNLDDIVEISDAPVLIQSFWTLTAVSFFQVYKRFFEDKMGNTNSTLSAEIEMENRTINESWTEAIPVFFNYTDEDVPLPRSLDNFNETLVSNESYIFANETVVNGTTLEFMNDTIDGRRFVPAAIPDFTPGKKGNEAGKTGFVFLFGLAGIIILIGIFLKIAKRCGKYRKNSEEEYRKLSAHEKQNQSLNKL</sequence>
<protein>
    <submittedName>
        <fullName evidence="2">Uncharacterized protein</fullName>
    </submittedName>
</protein>
<gene>
    <name evidence="2" type="ORF">GSOID_T00011052001</name>
</gene>
<feature type="transmembrane region" description="Helical" evidence="1">
    <location>
        <begin position="154"/>
        <end position="174"/>
    </location>
</feature>
<organism evidence="2">
    <name type="scientific">Oikopleura dioica</name>
    <name type="common">Tunicate</name>
    <dbReference type="NCBI Taxonomy" id="34765"/>
    <lineage>
        <taxon>Eukaryota</taxon>
        <taxon>Metazoa</taxon>
        <taxon>Chordata</taxon>
        <taxon>Tunicata</taxon>
        <taxon>Appendicularia</taxon>
        <taxon>Copelata</taxon>
        <taxon>Oikopleuridae</taxon>
        <taxon>Oikopleura</taxon>
    </lineage>
</organism>
<dbReference type="InParanoid" id="E4XHR9"/>
<reference evidence="2" key="1">
    <citation type="journal article" date="2010" name="Science">
        <title>Plasticity of animal genome architecture unmasked by rapid evolution of a pelagic tunicate.</title>
        <authorList>
            <person name="Denoeud F."/>
            <person name="Henriet S."/>
            <person name="Mungpakdee S."/>
            <person name="Aury J.M."/>
            <person name="Da Silva C."/>
            <person name="Brinkmann H."/>
            <person name="Mikhaleva J."/>
            <person name="Olsen L.C."/>
            <person name="Jubin C."/>
            <person name="Canestro C."/>
            <person name="Bouquet J.M."/>
            <person name="Danks G."/>
            <person name="Poulain J."/>
            <person name="Campsteijn C."/>
            <person name="Adamski M."/>
            <person name="Cross I."/>
            <person name="Yadetie F."/>
            <person name="Muffato M."/>
            <person name="Louis A."/>
            <person name="Butcher S."/>
            <person name="Tsagkogeorga G."/>
            <person name="Konrad A."/>
            <person name="Singh S."/>
            <person name="Jensen M.F."/>
            <person name="Cong E.H."/>
            <person name="Eikeseth-Otteraa H."/>
            <person name="Noel B."/>
            <person name="Anthouard V."/>
            <person name="Porcel B.M."/>
            <person name="Kachouri-Lafond R."/>
            <person name="Nishino A."/>
            <person name="Ugolini M."/>
            <person name="Chourrout P."/>
            <person name="Nishida H."/>
            <person name="Aasland R."/>
            <person name="Huzurbazar S."/>
            <person name="Westhof E."/>
            <person name="Delsuc F."/>
            <person name="Lehrach H."/>
            <person name="Reinhardt R."/>
            <person name="Weissenbach J."/>
            <person name="Roy S.W."/>
            <person name="Artiguenave F."/>
            <person name="Postlethwait J.H."/>
            <person name="Manak J.R."/>
            <person name="Thompson E.M."/>
            <person name="Jaillon O."/>
            <person name="Du Pasquier L."/>
            <person name="Boudinot P."/>
            <person name="Liberles D.A."/>
            <person name="Volff J.N."/>
            <person name="Philippe H."/>
            <person name="Lenhard B."/>
            <person name="Roest Crollius H."/>
            <person name="Wincker P."/>
            <person name="Chourrout D."/>
        </authorList>
    </citation>
    <scope>NUCLEOTIDE SEQUENCE [LARGE SCALE GENOMIC DNA]</scope>
</reference>
<evidence type="ECO:0000313" key="2">
    <source>
        <dbReference type="EMBL" id="CBY19627.1"/>
    </source>
</evidence>
<evidence type="ECO:0000313" key="3">
    <source>
        <dbReference type="Proteomes" id="UP000001307"/>
    </source>
</evidence>
<keyword evidence="3" id="KW-1185">Reference proteome</keyword>
<dbReference type="EMBL" id="FN653052">
    <property type="protein sequence ID" value="CBY19627.1"/>
    <property type="molecule type" value="Genomic_DNA"/>
</dbReference>